<protein>
    <submittedName>
        <fullName evidence="2">Putative flavoprotein involved in K+ transport</fullName>
    </submittedName>
</protein>
<dbReference type="PRINTS" id="PR00469">
    <property type="entry name" value="PNDRDTASEII"/>
</dbReference>
<dbReference type="PANTHER" id="PTHR43539">
    <property type="entry name" value="FLAVIN-BINDING MONOOXYGENASE-LIKE PROTEIN (AFU_ORTHOLOGUE AFUA_4G09220)"/>
    <property type="match status" value="1"/>
</dbReference>
<evidence type="ECO:0000256" key="1">
    <source>
        <dbReference type="ARBA" id="ARBA00023002"/>
    </source>
</evidence>
<comment type="caution">
    <text evidence="2">The sequence shown here is derived from an EMBL/GenBank/DDBJ whole genome shotgun (WGS) entry which is preliminary data.</text>
</comment>
<evidence type="ECO:0000313" key="2">
    <source>
        <dbReference type="EMBL" id="TCO36014.1"/>
    </source>
</evidence>
<dbReference type="GO" id="GO:0004497">
    <property type="term" value="F:monooxygenase activity"/>
    <property type="evidence" value="ECO:0007669"/>
    <property type="project" value="TreeGrafter"/>
</dbReference>
<keyword evidence="1" id="KW-0560">Oxidoreductase</keyword>
<dbReference type="Proteomes" id="UP000294508">
    <property type="component" value="Unassembled WGS sequence"/>
</dbReference>
<dbReference type="GO" id="GO:0050660">
    <property type="term" value="F:flavin adenine dinucleotide binding"/>
    <property type="evidence" value="ECO:0007669"/>
    <property type="project" value="TreeGrafter"/>
</dbReference>
<dbReference type="EMBL" id="SLWN01000001">
    <property type="protein sequence ID" value="TCO36014.1"/>
    <property type="molecule type" value="Genomic_DNA"/>
</dbReference>
<gene>
    <name evidence="2" type="ORF">EV652_101903</name>
</gene>
<dbReference type="PRINTS" id="PR00368">
    <property type="entry name" value="FADPNR"/>
</dbReference>
<evidence type="ECO:0000313" key="3">
    <source>
        <dbReference type="Proteomes" id="UP000294508"/>
    </source>
</evidence>
<dbReference type="OrthoDB" id="9808049at2"/>
<dbReference type="RefSeq" id="WP_132207618.1">
    <property type="nucleotide sequence ID" value="NZ_SLWN01000001.1"/>
</dbReference>
<dbReference type="InterPro" id="IPR036188">
    <property type="entry name" value="FAD/NAD-bd_sf"/>
</dbReference>
<dbReference type="AlphaFoldDB" id="A0A4R2HX07"/>
<accession>A0A4R2HX07</accession>
<keyword evidence="3" id="KW-1185">Reference proteome</keyword>
<reference evidence="2 3" key="1">
    <citation type="journal article" date="2015" name="Stand. Genomic Sci.">
        <title>Genomic Encyclopedia of Bacterial and Archaeal Type Strains, Phase III: the genomes of soil and plant-associated and newly described type strains.</title>
        <authorList>
            <person name="Whitman W.B."/>
            <person name="Woyke T."/>
            <person name="Klenk H.P."/>
            <person name="Zhou Y."/>
            <person name="Lilburn T.G."/>
            <person name="Beck B.J."/>
            <person name="De Vos P."/>
            <person name="Vandamme P."/>
            <person name="Eisen J.A."/>
            <person name="Garrity G."/>
            <person name="Hugenholtz P."/>
            <person name="Kyrpides N.C."/>
        </authorList>
    </citation>
    <scope>NUCLEOTIDE SEQUENCE [LARGE SCALE GENOMIC DNA]</scope>
    <source>
        <strain evidence="2 3">VKM Ac-2572</strain>
    </source>
</reference>
<dbReference type="SUPFAM" id="SSF51905">
    <property type="entry name" value="FAD/NAD(P)-binding domain"/>
    <property type="match status" value="2"/>
</dbReference>
<organism evidence="2 3">
    <name type="scientific">Kribbella steppae</name>
    <dbReference type="NCBI Taxonomy" id="2512223"/>
    <lineage>
        <taxon>Bacteria</taxon>
        <taxon>Bacillati</taxon>
        <taxon>Actinomycetota</taxon>
        <taxon>Actinomycetes</taxon>
        <taxon>Propionibacteriales</taxon>
        <taxon>Kribbellaceae</taxon>
        <taxon>Kribbella</taxon>
    </lineage>
</organism>
<sequence length="358" mass="38978">MTDILDVLVIGGGQAGLVMGYHLAERGHRFLIVDAGADIGHAWRSRWDSLQLFTPAQFDNLPGMPFPATRDTYPGKDDVADFLQAYAARFQLPVQLNTTVDSLTRSDDRFVVTTGRGDVQARQVVVATGPFHTPFVPPIANRLDADMPQIHSVEYRRPQAIPAGKVLVVGAANSGCQIALELSATHTVELATGQRIPTIPQRPLGRDVWWWASGIRLDRVTVGSRLGKRLSGRDQVIGDGPRQLAKRHGVRIRARATMATGRTVTFADGTASEYDAVVWATGFTANYSWIAVPGVHDEQGRILHQRGVTPSPGLYMLGLTWQHTRTSALLGWIGSDASYLANQIATASDNLTGHQLHP</sequence>
<dbReference type="InterPro" id="IPR050982">
    <property type="entry name" value="Auxin_biosynth/cation_transpt"/>
</dbReference>
<dbReference type="Gene3D" id="3.50.50.60">
    <property type="entry name" value="FAD/NAD(P)-binding domain"/>
    <property type="match status" value="1"/>
</dbReference>
<proteinExistence type="predicted"/>
<dbReference type="Pfam" id="PF13738">
    <property type="entry name" value="Pyr_redox_3"/>
    <property type="match status" value="1"/>
</dbReference>
<name>A0A4R2HX07_9ACTN</name>
<dbReference type="PANTHER" id="PTHR43539:SF78">
    <property type="entry name" value="FLAVIN-CONTAINING MONOOXYGENASE"/>
    <property type="match status" value="1"/>
</dbReference>